<evidence type="ECO:0000259" key="1">
    <source>
        <dbReference type="PROSITE" id="PS50222"/>
    </source>
</evidence>
<dbReference type="InParanoid" id="D8LE31"/>
<name>D8LE31_ECTSI</name>
<dbReference type="EMBL" id="FN647931">
    <property type="protein sequence ID" value="CBN78548.1"/>
    <property type="molecule type" value="Genomic_DNA"/>
</dbReference>
<reference evidence="2 3" key="1">
    <citation type="journal article" date="2010" name="Nature">
        <title>The Ectocarpus genome and the independent evolution of multicellularity in brown algae.</title>
        <authorList>
            <person name="Cock J.M."/>
            <person name="Sterck L."/>
            <person name="Rouze P."/>
            <person name="Scornet D."/>
            <person name="Allen A.E."/>
            <person name="Amoutzias G."/>
            <person name="Anthouard V."/>
            <person name="Artiguenave F."/>
            <person name="Aury J.M."/>
            <person name="Badger J.H."/>
            <person name="Beszteri B."/>
            <person name="Billiau K."/>
            <person name="Bonnet E."/>
            <person name="Bothwell J.H."/>
            <person name="Bowler C."/>
            <person name="Boyen C."/>
            <person name="Brownlee C."/>
            <person name="Carrano C.J."/>
            <person name="Charrier B."/>
            <person name="Cho G.Y."/>
            <person name="Coelho S.M."/>
            <person name="Collen J."/>
            <person name="Corre E."/>
            <person name="Da Silva C."/>
            <person name="Delage L."/>
            <person name="Delaroque N."/>
            <person name="Dittami S.M."/>
            <person name="Doulbeau S."/>
            <person name="Elias M."/>
            <person name="Farnham G."/>
            <person name="Gachon C.M."/>
            <person name="Gschloessl B."/>
            <person name="Heesch S."/>
            <person name="Jabbari K."/>
            <person name="Jubin C."/>
            <person name="Kawai H."/>
            <person name="Kimura K."/>
            <person name="Kloareg B."/>
            <person name="Kupper F.C."/>
            <person name="Lang D."/>
            <person name="Le Bail A."/>
            <person name="Leblanc C."/>
            <person name="Lerouge P."/>
            <person name="Lohr M."/>
            <person name="Lopez P.J."/>
            <person name="Martens C."/>
            <person name="Maumus F."/>
            <person name="Michel G."/>
            <person name="Miranda-Saavedra D."/>
            <person name="Morales J."/>
            <person name="Moreau H."/>
            <person name="Motomura T."/>
            <person name="Nagasato C."/>
            <person name="Napoli C.A."/>
            <person name="Nelson D.R."/>
            <person name="Nyvall-Collen P."/>
            <person name="Peters A.F."/>
            <person name="Pommier C."/>
            <person name="Potin P."/>
            <person name="Poulain J."/>
            <person name="Quesneville H."/>
            <person name="Read B."/>
            <person name="Rensing S.A."/>
            <person name="Ritter A."/>
            <person name="Rousvoal S."/>
            <person name="Samanta M."/>
            <person name="Samson G."/>
            <person name="Schroeder D.C."/>
            <person name="Segurens B."/>
            <person name="Strittmatter M."/>
            <person name="Tonon T."/>
            <person name="Tregear J.W."/>
            <person name="Valentin K."/>
            <person name="von Dassow P."/>
            <person name="Yamagishi T."/>
            <person name="Van de Peer Y."/>
            <person name="Wincker P."/>
        </authorList>
    </citation>
    <scope>NUCLEOTIDE SEQUENCE [LARGE SCALE GENOMIC DNA]</scope>
    <source>
        <strain evidence="3">Ec32 / CCAP1310/4</strain>
    </source>
</reference>
<dbReference type="OrthoDB" id="161948at2759"/>
<protein>
    <recommendedName>
        <fullName evidence="1">EF-hand domain-containing protein</fullName>
    </recommendedName>
</protein>
<feature type="domain" description="EF-hand" evidence="1">
    <location>
        <begin position="52"/>
        <end position="87"/>
    </location>
</feature>
<gene>
    <name evidence="2" type="ORF">Esi_0129_0050</name>
</gene>
<sequence>MLQCSLKEYLGFTDSRLTEVADAVFSTFDDDKNHLIDALECLASLAIMSGMTIEQKIRYIFGIYDFDESGVLSVDETILALRSTISGLCKLCGLDPPLESEIEVIALMAFQQSAGQEDEAAIDAVTFTVFCQKTPEVTSWIQYCGAVHEVDVSTPIFTDSDAVHVLAREKQVRG</sequence>
<dbReference type="InterPro" id="IPR002048">
    <property type="entry name" value="EF_hand_dom"/>
</dbReference>
<accession>D8LE31</accession>
<dbReference type="AlphaFoldDB" id="D8LE31"/>
<keyword evidence="3" id="KW-1185">Reference proteome</keyword>
<dbReference type="Proteomes" id="UP000002630">
    <property type="component" value="Linkage Group LG03"/>
</dbReference>
<dbReference type="EMBL" id="FN649728">
    <property type="protein sequence ID" value="CBN78548.1"/>
    <property type="molecule type" value="Genomic_DNA"/>
</dbReference>
<proteinExistence type="predicted"/>
<dbReference type="STRING" id="2880.D8LE31"/>
<evidence type="ECO:0000313" key="3">
    <source>
        <dbReference type="Proteomes" id="UP000002630"/>
    </source>
</evidence>
<dbReference type="InterPro" id="IPR011992">
    <property type="entry name" value="EF-hand-dom_pair"/>
</dbReference>
<dbReference type="GO" id="GO:0005509">
    <property type="term" value="F:calcium ion binding"/>
    <property type="evidence" value="ECO:0007669"/>
    <property type="project" value="InterPro"/>
</dbReference>
<dbReference type="Gene3D" id="1.10.238.10">
    <property type="entry name" value="EF-hand"/>
    <property type="match status" value="1"/>
</dbReference>
<evidence type="ECO:0000313" key="2">
    <source>
        <dbReference type="EMBL" id="CBN78548.1"/>
    </source>
</evidence>
<organism evidence="2 3">
    <name type="scientific">Ectocarpus siliculosus</name>
    <name type="common">Brown alga</name>
    <name type="synonym">Conferva siliculosa</name>
    <dbReference type="NCBI Taxonomy" id="2880"/>
    <lineage>
        <taxon>Eukaryota</taxon>
        <taxon>Sar</taxon>
        <taxon>Stramenopiles</taxon>
        <taxon>Ochrophyta</taxon>
        <taxon>PX clade</taxon>
        <taxon>Phaeophyceae</taxon>
        <taxon>Ectocarpales</taxon>
        <taxon>Ectocarpaceae</taxon>
        <taxon>Ectocarpus</taxon>
    </lineage>
</organism>
<dbReference type="PROSITE" id="PS50222">
    <property type="entry name" value="EF_HAND_2"/>
    <property type="match status" value="1"/>
</dbReference>
<dbReference type="SUPFAM" id="SSF47473">
    <property type="entry name" value="EF-hand"/>
    <property type="match status" value="1"/>
</dbReference>